<sequence length="183" mass="21451">MNEAKGLTALPTNATTSTQGTNIYMKLTRKEYSTSKNKNINLRVYDCKRSKHSLDYITSANNYKINGSEELENSIRDILFRLMILLRQEPNEVKTLINNIMIEFRPRTNLILMLRSIIVFFMKLNYQMTKLPTAAINKLVKSIWNDELDPQDKIDFETMFVATKREVFGQHVKQKQYDSIIKF</sequence>
<comment type="caution">
    <text evidence="1">The sequence shown here is derived from an EMBL/GenBank/DDBJ whole genome shotgun (WGS) entry which is preliminary data.</text>
</comment>
<proteinExistence type="predicted"/>
<organism evidence="1 2">
    <name type="scientific">Racocetra persica</name>
    <dbReference type="NCBI Taxonomy" id="160502"/>
    <lineage>
        <taxon>Eukaryota</taxon>
        <taxon>Fungi</taxon>
        <taxon>Fungi incertae sedis</taxon>
        <taxon>Mucoromycota</taxon>
        <taxon>Glomeromycotina</taxon>
        <taxon>Glomeromycetes</taxon>
        <taxon>Diversisporales</taxon>
        <taxon>Gigasporaceae</taxon>
        <taxon>Racocetra</taxon>
    </lineage>
</organism>
<protein>
    <submittedName>
        <fullName evidence="1">14803_t:CDS:1</fullName>
    </submittedName>
</protein>
<gene>
    <name evidence="1" type="ORF">RPERSI_LOCUS8172</name>
</gene>
<accession>A0ACA9NJ05</accession>
<evidence type="ECO:0000313" key="1">
    <source>
        <dbReference type="EMBL" id="CAG8658535.1"/>
    </source>
</evidence>
<dbReference type="EMBL" id="CAJVQC010014579">
    <property type="protein sequence ID" value="CAG8658535.1"/>
    <property type="molecule type" value="Genomic_DNA"/>
</dbReference>
<evidence type="ECO:0000313" key="2">
    <source>
        <dbReference type="Proteomes" id="UP000789920"/>
    </source>
</evidence>
<reference evidence="1" key="1">
    <citation type="submission" date="2021-06" db="EMBL/GenBank/DDBJ databases">
        <authorList>
            <person name="Kallberg Y."/>
            <person name="Tangrot J."/>
            <person name="Rosling A."/>
        </authorList>
    </citation>
    <scope>NUCLEOTIDE SEQUENCE</scope>
    <source>
        <strain evidence="1">MA461A</strain>
    </source>
</reference>
<dbReference type="Proteomes" id="UP000789920">
    <property type="component" value="Unassembled WGS sequence"/>
</dbReference>
<keyword evidence="2" id="KW-1185">Reference proteome</keyword>
<name>A0ACA9NJ05_9GLOM</name>